<keyword evidence="1" id="KW-0472">Membrane</keyword>
<organism evidence="3">
    <name type="scientific">Erwinia billingiae (strain Eb661)</name>
    <dbReference type="NCBI Taxonomy" id="634500"/>
    <lineage>
        <taxon>Bacteria</taxon>
        <taxon>Pseudomonadati</taxon>
        <taxon>Pseudomonadota</taxon>
        <taxon>Gammaproteobacteria</taxon>
        <taxon>Enterobacterales</taxon>
        <taxon>Erwiniaceae</taxon>
        <taxon>Erwinia</taxon>
    </lineage>
</organism>
<feature type="transmembrane region" description="Helical" evidence="1">
    <location>
        <begin position="15"/>
        <end position="37"/>
    </location>
</feature>
<dbReference type="HOGENOM" id="CLU_3327646_0_0_6"/>
<keyword evidence="3" id="KW-1185">Reference proteome</keyword>
<name>D8MY04_ERWBE</name>
<dbReference type="KEGG" id="ebi:EbC_41800"/>
<dbReference type="AlphaFoldDB" id="D8MY04"/>
<dbReference type="Proteomes" id="UP000008793">
    <property type="component" value="Chromosome"/>
</dbReference>
<evidence type="ECO:0000313" key="2">
    <source>
        <dbReference type="EMBL" id="CAX61711.1"/>
    </source>
</evidence>
<sequence>MQCNAATIARPTSGLLMYIKALFKYSFMGMLLIFWLLL</sequence>
<evidence type="ECO:0000313" key="3">
    <source>
        <dbReference type="Proteomes" id="UP000008793"/>
    </source>
</evidence>
<keyword evidence="1" id="KW-1133">Transmembrane helix</keyword>
<proteinExistence type="predicted"/>
<dbReference type="STRING" id="634500.EbC_41800"/>
<reference evidence="2 3" key="1">
    <citation type="journal article" date="2010" name="BMC Genomics">
        <title>Genome comparison of the epiphytic bacteria Erwinia billingiae and E. tasmaniensis with the pear pathogen E. pyrifoliae.</title>
        <authorList>
            <person name="Kube M."/>
            <person name="Migdoll A.M."/>
            <person name="Gehring I."/>
            <person name="Heitmann K."/>
            <person name="Mayer Y."/>
            <person name="Kuhl H."/>
            <person name="Knaust F."/>
            <person name="Geider K."/>
            <person name="Reinhardt R."/>
        </authorList>
    </citation>
    <scope>NUCLEOTIDE SEQUENCE [LARGE SCALE GENOMIC DNA]</scope>
    <source>
        <strain evidence="2 3">Eb661</strain>
    </source>
</reference>
<gene>
    <name evidence="2" type="ordered locus">EbC_41800</name>
</gene>
<accession>D8MY04</accession>
<evidence type="ECO:0000256" key="1">
    <source>
        <dbReference type="SAM" id="Phobius"/>
    </source>
</evidence>
<protein>
    <submittedName>
        <fullName evidence="2">Uncharacterized protein</fullName>
    </submittedName>
</protein>
<keyword evidence="1" id="KW-0812">Transmembrane</keyword>
<dbReference type="EMBL" id="FP236843">
    <property type="protein sequence ID" value="CAX61711.1"/>
    <property type="molecule type" value="Genomic_DNA"/>
</dbReference>